<dbReference type="GO" id="GO:0015833">
    <property type="term" value="P:peptide transport"/>
    <property type="evidence" value="ECO:0007669"/>
    <property type="project" value="TreeGrafter"/>
</dbReference>
<organism evidence="3 4">
    <name type="scientific">Desulfosarcina widdelii</name>
    <dbReference type="NCBI Taxonomy" id="947919"/>
    <lineage>
        <taxon>Bacteria</taxon>
        <taxon>Pseudomonadati</taxon>
        <taxon>Thermodesulfobacteriota</taxon>
        <taxon>Desulfobacteria</taxon>
        <taxon>Desulfobacterales</taxon>
        <taxon>Desulfosarcinaceae</taxon>
        <taxon>Desulfosarcina</taxon>
    </lineage>
</organism>
<dbReference type="AlphaFoldDB" id="A0A5K7ZDH6"/>
<dbReference type="KEGG" id="dwd:DSCW_66150"/>
<proteinExistence type="predicted"/>
<dbReference type="RefSeq" id="WP_231715620.1">
    <property type="nucleotide sequence ID" value="NZ_AP021875.1"/>
</dbReference>
<dbReference type="GO" id="GO:1904680">
    <property type="term" value="F:peptide transmembrane transporter activity"/>
    <property type="evidence" value="ECO:0007669"/>
    <property type="project" value="TreeGrafter"/>
</dbReference>
<dbReference type="Gene3D" id="3.90.76.10">
    <property type="entry name" value="Dipeptide-binding Protein, Domain 1"/>
    <property type="match status" value="1"/>
</dbReference>
<keyword evidence="1" id="KW-0472">Membrane</keyword>
<dbReference type="Proteomes" id="UP000427769">
    <property type="component" value="Chromosome"/>
</dbReference>
<dbReference type="SUPFAM" id="SSF53850">
    <property type="entry name" value="Periplasmic binding protein-like II"/>
    <property type="match status" value="1"/>
</dbReference>
<reference evidence="3 4" key="1">
    <citation type="submission" date="2019-11" db="EMBL/GenBank/DDBJ databases">
        <title>Comparative genomics of hydrocarbon-degrading Desulfosarcina strains.</title>
        <authorList>
            <person name="Watanabe M."/>
            <person name="Kojima H."/>
            <person name="Fukui M."/>
        </authorList>
    </citation>
    <scope>NUCLEOTIDE SEQUENCE [LARGE SCALE GENOMIC DNA]</scope>
    <source>
        <strain evidence="3 4">PP31</strain>
    </source>
</reference>
<sequence>MSDLNRNKIFIPAMIGALLCIIGIAIAGCTPEKEPSATDGAGQAVAEPVQPAPMPVRETLPEGIQWLTNDSDPVFADPEARRGGTLHLALDSFPLTFRVVGPDSNTSFRSAILGNQLSLTGIHPNTLNIVPELATHWAYGSDKKTMYFRLDPAARWSDGVPVTADDFAYTLDFMRSPFIVAPWYNDYYTNEIERVIVYDDHTLAVVSTKAQPDLHLKISIGPTPRHFFDPLDQDFIRKTNWSVVPNTGPYQIDRFRKGRYIRFARKKDWWANDRRYFKNRFNVDTVLYKVIRDPNLQWEYFKKGKLDVYPATVPKYWHIKTRTPVVEKGYVHKMWFFNDTPQSAMGLWMNLDREIFKDVNLRYAFAHAMNVKKVITQVLRNDYFRLESAYVGYGPYTDTSIRARRYNLDKVREYMTRSGWQRGPDGIWAKNGRRYSVEVVYYRDDHTQRLVVLKEEARKAGIELNLLKLDPSTAFKKILEKRHDVAWLGWSTGMRPHFWEFWHSVNAHKGQTNNVTNTDDPEMDRLIDAYRNSLDEQERIDLAHRIQQRVHEIGAYVPTFMVPYFREVYWRWWRLPDPPATRTSGSLFSAFDSSSGGLFWFDPQLAEQTRNAMADGVAFPPVTIRDETYKP</sequence>
<dbReference type="Gene3D" id="3.40.190.10">
    <property type="entry name" value="Periplasmic binding protein-like II"/>
    <property type="match status" value="1"/>
</dbReference>
<evidence type="ECO:0000259" key="2">
    <source>
        <dbReference type="Pfam" id="PF00496"/>
    </source>
</evidence>
<protein>
    <submittedName>
        <fullName evidence="3">ABC transporter substrate-binding protein</fullName>
    </submittedName>
</protein>
<dbReference type="PROSITE" id="PS51257">
    <property type="entry name" value="PROKAR_LIPOPROTEIN"/>
    <property type="match status" value="1"/>
</dbReference>
<dbReference type="Gene3D" id="3.10.105.10">
    <property type="entry name" value="Dipeptide-binding Protein, Domain 3"/>
    <property type="match status" value="1"/>
</dbReference>
<evidence type="ECO:0000313" key="3">
    <source>
        <dbReference type="EMBL" id="BBO79198.1"/>
    </source>
</evidence>
<keyword evidence="1" id="KW-0812">Transmembrane</keyword>
<dbReference type="EMBL" id="AP021875">
    <property type="protein sequence ID" value="BBO79198.1"/>
    <property type="molecule type" value="Genomic_DNA"/>
</dbReference>
<name>A0A5K7ZDH6_9BACT</name>
<dbReference type="Pfam" id="PF00496">
    <property type="entry name" value="SBP_bac_5"/>
    <property type="match status" value="1"/>
</dbReference>
<feature type="domain" description="Solute-binding protein family 5" evidence="2">
    <location>
        <begin position="128"/>
        <end position="503"/>
    </location>
</feature>
<gene>
    <name evidence="3" type="ORF">DSCW_66150</name>
</gene>
<keyword evidence="4" id="KW-1185">Reference proteome</keyword>
<dbReference type="InterPro" id="IPR039424">
    <property type="entry name" value="SBP_5"/>
</dbReference>
<feature type="transmembrane region" description="Helical" evidence="1">
    <location>
        <begin position="9"/>
        <end position="28"/>
    </location>
</feature>
<evidence type="ECO:0000313" key="4">
    <source>
        <dbReference type="Proteomes" id="UP000427769"/>
    </source>
</evidence>
<dbReference type="CDD" id="cd08497">
    <property type="entry name" value="MbnE-like"/>
    <property type="match status" value="1"/>
</dbReference>
<accession>A0A5K7ZDH6</accession>
<dbReference type="PANTHER" id="PTHR30290">
    <property type="entry name" value="PERIPLASMIC BINDING COMPONENT OF ABC TRANSPORTER"/>
    <property type="match status" value="1"/>
</dbReference>
<dbReference type="InterPro" id="IPR000914">
    <property type="entry name" value="SBP_5_dom"/>
</dbReference>
<evidence type="ECO:0000256" key="1">
    <source>
        <dbReference type="SAM" id="Phobius"/>
    </source>
</evidence>
<keyword evidence="1" id="KW-1133">Transmembrane helix</keyword>